<gene>
    <name evidence="2" type="ORF">H6G06_08365</name>
</gene>
<feature type="coiled-coil region" evidence="1">
    <location>
        <begin position="4"/>
        <end position="33"/>
    </location>
</feature>
<dbReference type="RefSeq" id="WP_190558969.1">
    <property type="nucleotide sequence ID" value="NZ_JACJQU010000003.1"/>
</dbReference>
<evidence type="ECO:0000313" key="3">
    <source>
        <dbReference type="Proteomes" id="UP000662185"/>
    </source>
</evidence>
<accession>A0A926WFI6</accession>
<dbReference type="Gene3D" id="1.25.40.10">
    <property type="entry name" value="Tetratricopeptide repeat domain"/>
    <property type="match status" value="1"/>
</dbReference>
<sequence>MSILDSLKEASQKAAQQAQKKQLREAVTTAETALNLWAKKTSLWERLLGKLLIGNLVDTLEQQLVEWRKKVAQADKLAAQAQVILKDDPGDPLETRFLTSAIALYRLHTQIISDESISQVIEECKQVLKQRQQFQLLLTQAKSQAENLFFKNAIAIYKYAETLYPTGTIKQAISDAQTQVFQEEIYNSALQKAQQAESKGKLRVAIALLDSALSNFPRTDGFDLLQKLKSKVKAQELFFQGLAAEKAGDFPVAQSLYESAKSLLQNPTDCQIRLGLVAIKMQDWANALSHLQNLSGEQAAYLRGFALAQQGNLQSAYREWQVVSALAITEQREILKRISQHQRLLSLQNIEQLVNAKNLEQAQTASRKFIQKFGANALVEGNLTEYIEPSIEAAVWENSDWTNIANHTKNSWILNPNMTTLHNWTIATYYHTQSNPEQLFDLIIALSTSLANLTADSSLKDVPWLVNKAVDFNSVSLELKRRLEAAIENIKNINLEDYLNLRDLYRWELVSLRFMGEPANSGMQINDVFITPGCYRQFLSQWQNNLGDKIHSSQKILSSLYTSWGLAVAACLEGDSPRAIQIKPVTNPTLEIEKFAQNFVAYHEGCYQLQQQEWRKAIITLQSAKAEIKYNQNWQQEIDRLCGLQRQAISEFKENLEFAEFWYDIVDSKSARSYFAEYKSEDIRQQLLDEQISLIQALGKLQELKNIDSSNPIVIDMIENVELSQELKEINRLFQTQKYEEMLSKAKLSTRDRIRYIVADFFLDMLVKGIKEERLHDPQLMLQLGRWAYEICPHEPAFQEIYRSLKLC</sequence>
<dbReference type="Proteomes" id="UP000662185">
    <property type="component" value="Unassembled WGS sequence"/>
</dbReference>
<evidence type="ECO:0000313" key="2">
    <source>
        <dbReference type="EMBL" id="MBD2293502.1"/>
    </source>
</evidence>
<comment type="caution">
    <text evidence="2">The sequence shown here is derived from an EMBL/GenBank/DDBJ whole genome shotgun (WGS) entry which is preliminary data.</text>
</comment>
<keyword evidence="1" id="KW-0175">Coiled coil</keyword>
<reference evidence="3" key="1">
    <citation type="journal article" date="2020" name="ISME J.">
        <title>Comparative genomics reveals insights into cyanobacterial evolution and habitat adaptation.</title>
        <authorList>
            <person name="Chen M.Y."/>
            <person name="Teng W.K."/>
            <person name="Zhao L."/>
            <person name="Hu C.X."/>
            <person name="Zhou Y.K."/>
            <person name="Han B.P."/>
            <person name="Song L.R."/>
            <person name="Shu W.S."/>
        </authorList>
    </citation>
    <scope>NUCLEOTIDE SEQUENCE [LARGE SCALE GENOMIC DNA]</scope>
    <source>
        <strain evidence="3">FACHB-251</strain>
    </source>
</reference>
<organism evidence="2 3">
    <name type="scientific">Anabaena sphaerica FACHB-251</name>
    <dbReference type="NCBI Taxonomy" id="2692883"/>
    <lineage>
        <taxon>Bacteria</taxon>
        <taxon>Bacillati</taxon>
        <taxon>Cyanobacteriota</taxon>
        <taxon>Cyanophyceae</taxon>
        <taxon>Nostocales</taxon>
        <taxon>Nostocaceae</taxon>
        <taxon>Anabaena</taxon>
    </lineage>
</organism>
<evidence type="ECO:0000256" key="1">
    <source>
        <dbReference type="SAM" id="Coils"/>
    </source>
</evidence>
<dbReference type="SUPFAM" id="SSF48452">
    <property type="entry name" value="TPR-like"/>
    <property type="match status" value="1"/>
</dbReference>
<protein>
    <submittedName>
        <fullName evidence="2">Peptidase M, neutral zinc metallopeptidase site</fullName>
    </submittedName>
</protein>
<proteinExistence type="predicted"/>
<dbReference type="InterPro" id="IPR011990">
    <property type="entry name" value="TPR-like_helical_dom_sf"/>
</dbReference>
<keyword evidence="3" id="KW-1185">Reference proteome</keyword>
<dbReference type="AlphaFoldDB" id="A0A926WFI6"/>
<dbReference type="EMBL" id="JACJQU010000003">
    <property type="protein sequence ID" value="MBD2293502.1"/>
    <property type="molecule type" value="Genomic_DNA"/>
</dbReference>
<name>A0A926WFI6_9NOST</name>